<gene>
    <name evidence="1" type="ORF">LIER_06181</name>
</gene>
<protein>
    <submittedName>
        <fullName evidence="1">Uncharacterized protein</fullName>
    </submittedName>
</protein>
<dbReference type="AlphaFoldDB" id="A0AAV3P491"/>
<dbReference type="EMBL" id="BAABME010000886">
    <property type="protein sequence ID" value="GAA0146161.1"/>
    <property type="molecule type" value="Genomic_DNA"/>
</dbReference>
<dbReference type="Proteomes" id="UP001454036">
    <property type="component" value="Unassembled WGS sequence"/>
</dbReference>
<keyword evidence="2" id="KW-1185">Reference proteome</keyword>
<dbReference type="SUPFAM" id="SSF56672">
    <property type="entry name" value="DNA/RNA polymerases"/>
    <property type="match status" value="1"/>
</dbReference>
<dbReference type="InterPro" id="IPR043128">
    <property type="entry name" value="Rev_trsase/Diguanyl_cyclase"/>
</dbReference>
<comment type="caution">
    <text evidence="1">The sequence shown here is derived from an EMBL/GenBank/DDBJ whole genome shotgun (WGS) entry which is preliminary data.</text>
</comment>
<dbReference type="Gene3D" id="3.30.70.270">
    <property type="match status" value="1"/>
</dbReference>
<sequence length="68" mass="8202">MQPPREFKDIQKLTRYVAALSRFISKFGERNFPFFKNLRRASSTKFYWDEVCNTAFEELKEYLSSPKL</sequence>
<accession>A0AAV3P491</accession>
<evidence type="ECO:0000313" key="2">
    <source>
        <dbReference type="Proteomes" id="UP001454036"/>
    </source>
</evidence>
<name>A0AAV3P491_LITER</name>
<evidence type="ECO:0000313" key="1">
    <source>
        <dbReference type="EMBL" id="GAA0146161.1"/>
    </source>
</evidence>
<proteinExistence type="predicted"/>
<reference evidence="1 2" key="1">
    <citation type="submission" date="2024-01" db="EMBL/GenBank/DDBJ databases">
        <title>The complete chloroplast genome sequence of Lithospermum erythrorhizon: insights into the phylogenetic relationship among Boraginaceae species and the maternal lineages of purple gromwells.</title>
        <authorList>
            <person name="Okada T."/>
            <person name="Watanabe K."/>
        </authorList>
    </citation>
    <scope>NUCLEOTIDE SEQUENCE [LARGE SCALE GENOMIC DNA]</scope>
</reference>
<organism evidence="1 2">
    <name type="scientific">Lithospermum erythrorhizon</name>
    <name type="common">Purple gromwell</name>
    <name type="synonym">Lithospermum officinale var. erythrorhizon</name>
    <dbReference type="NCBI Taxonomy" id="34254"/>
    <lineage>
        <taxon>Eukaryota</taxon>
        <taxon>Viridiplantae</taxon>
        <taxon>Streptophyta</taxon>
        <taxon>Embryophyta</taxon>
        <taxon>Tracheophyta</taxon>
        <taxon>Spermatophyta</taxon>
        <taxon>Magnoliopsida</taxon>
        <taxon>eudicotyledons</taxon>
        <taxon>Gunneridae</taxon>
        <taxon>Pentapetalae</taxon>
        <taxon>asterids</taxon>
        <taxon>lamiids</taxon>
        <taxon>Boraginales</taxon>
        <taxon>Boraginaceae</taxon>
        <taxon>Boraginoideae</taxon>
        <taxon>Lithospermeae</taxon>
        <taxon>Lithospermum</taxon>
    </lineage>
</organism>
<dbReference type="InterPro" id="IPR043502">
    <property type="entry name" value="DNA/RNA_pol_sf"/>
</dbReference>